<evidence type="ECO:0000259" key="1">
    <source>
        <dbReference type="Pfam" id="PF00266"/>
    </source>
</evidence>
<dbReference type="Pfam" id="PF00266">
    <property type="entry name" value="Aminotran_5"/>
    <property type="match status" value="1"/>
</dbReference>
<dbReference type="Gene3D" id="3.40.640.10">
    <property type="entry name" value="Type I PLP-dependent aspartate aminotransferase-like (Major domain)"/>
    <property type="match status" value="1"/>
</dbReference>
<evidence type="ECO:0000313" key="2">
    <source>
        <dbReference type="EMBL" id="MFC6882736.1"/>
    </source>
</evidence>
<dbReference type="InterPro" id="IPR015421">
    <property type="entry name" value="PyrdxlP-dep_Trfase_major"/>
</dbReference>
<name>A0ABW2CLQ0_9ACTN</name>
<sequence>MDAARFRALFPSLADTVHLASCSQGAASEQMVSAMQEFQWSLRSEGAPWGTWMGKVDEARRAFAAHIGASPDEIAIVSCASEGAFQVASTLDWARRPGIVTTDMEFPSVAHVWLAQRGAEVRHVKDRDGIVRADDYAALIDGTAGLVSVPLVSYRNGVRLPVGEVVEAAHAAGARVFVDAYQAAGVAPIDVKALGCDYLVTGALKYLLGVPGIAFLYVREGVRDARPPQLTGWFGRTDPFSFDPRSLDFPEHARRFETGTPAIPAAYAAVAGMRTLAGADPAAIDAHVRELTAVAHERLAEAGYAIASPADPALRGPQVAIKVDDPDGLAAALAGRRVVTSPRGDLLRLSFHYYNDVSDVDALLGALRDLRG</sequence>
<dbReference type="SUPFAM" id="SSF53383">
    <property type="entry name" value="PLP-dependent transferases"/>
    <property type="match status" value="1"/>
</dbReference>
<dbReference type="InterPro" id="IPR000192">
    <property type="entry name" value="Aminotrans_V_dom"/>
</dbReference>
<dbReference type="GO" id="GO:0008483">
    <property type="term" value="F:transaminase activity"/>
    <property type="evidence" value="ECO:0007669"/>
    <property type="project" value="UniProtKB-KW"/>
</dbReference>
<proteinExistence type="predicted"/>
<keyword evidence="3" id="KW-1185">Reference proteome</keyword>
<keyword evidence="2" id="KW-0032">Aminotransferase</keyword>
<dbReference type="InterPro" id="IPR015424">
    <property type="entry name" value="PyrdxlP-dep_Trfase"/>
</dbReference>
<evidence type="ECO:0000313" key="3">
    <source>
        <dbReference type="Proteomes" id="UP001596380"/>
    </source>
</evidence>
<dbReference type="EMBL" id="JBHSXS010000014">
    <property type="protein sequence ID" value="MFC6882736.1"/>
    <property type="molecule type" value="Genomic_DNA"/>
</dbReference>
<reference evidence="3" key="1">
    <citation type="journal article" date="2019" name="Int. J. Syst. Evol. Microbiol.">
        <title>The Global Catalogue of Microorganisms (GCM) 10K type strain sequencing project: providing services to taxonomists for standard genome sequencing and annotation.</title>
        <authorList>
            <consortium name="The Broad Institute Genomics Platform"/>
            <consortium name="The Broad Institute Genome Sequencing Center for Infectious Disease"/>
            <person name="Wu L."/>
            <person name="Ma J."/>
        </authorList>
    </citation>
    <scope>NUCLEOTIDE SEQUENCE [LARGE SCALE GENOMIC DNA]</scope>
    <source>
        <strain evidence="3">JCM 3369</strain>
    </source>
</reference>
<dbReference type="PANTHER" id="PTHR43586:SF15">
    <property type="entry name" value="BLR3095 PROTEIN"/>
    <property type="match status" value="1"/>
</dbReference>
<dbReference type="RefSeq" id="WP_160822285.1">
    <property type="nucleotide sequence ID" value="NZ_JBHSXS010000014.1"/>
</dbReference>
<dbReference type="Gene3D" id="3.90.1150.10">
    <property type="entry name" value="Aspartate Aminotransferase, domain 1"/>
    <property type="match status" value="1"/>
</dbReference>
<comment type="caution">
    <text evidence="2">The sequence shown here is derived from an EMBL/GenBank/DDBJ whole genome shotgun (WGS) entry which is preliminary data.</text>
</comment>
<feature type="domain" description="Aminotransferase class V" evidence="1">
    <location>
        <begin position="54"/>
        <end position="363"/>
    </location>
</feature>
<protein>
    <submittedName>
        <fullName evidence="2">Aminotransferase class V-fold PLP-dependent enzyme</fullName>
    </submittedName>
</protein>
<gene>
    <name evidence="2" type="ORF">ACFQKB_23470</name>
</gene>
<dbReference type="InterPro" id="IPR015422">
    <property type="entry name" value="PyrdxlP-dep_Trfase_small"/>
</dbReference>
<dbReference type="Proteomes" id="UP001596380">
    <property type="component" value="Unassembled WGS sequence"/>
</dbReference>
<keyword evidence="2" id="KW-0808">Transferase</keyword>
<accession>A0ABW2CLQ0</accession>
<organism evidence="2 3">
    <name type="scientific">Actinomadura yumaensis</name>
    <dbReference type="NCBI Taxonomy" id="111807"/>
    <lineage>
        <taxon>Bacteria</taxon>
        <taxon>Bacillati</taxon>
        <taxon>Actinomycetota</taxon>
        <taxon>Actinomycetes</taxon>
        <taxon>Streptosporangiales</taxon>
        <taxon>Thermomonosporaceae</taxon>
        <taxon>Actinomadura</taxon>
    </lineage>
</organism>
<dbReference type="PANTHER" id="PTHR43586">
    <property type="entry name" value="CYSTEINE DESULFURASE"/>
    <property type="match status" value="1"/>
</dbReference>